<dbReference type="InterPro" id="IPR043128">
    <property type="entry name" value="Rev_trsase/Diguanyl_cyclase"/>
</dbReference>
<dbReference type="CDD" id="cd01949">
    <property type="entry name" value="GGDEF"/>
    <property type="match status" value="1"/>
</dbReference>
<dbReference type="InterPro" id="IPR000160">
    <property type="entry name" value="GGDEF_dom"/>
</dbReference>
<keyword evidence="4" id="KW-1185">Reference proteome</keyword>
<dbReference type="EMBL" id="JACKTY010000033">
    <property type="protein sequence ID" value="MCV7228356.1"/>
    <property type="molecule type" value="Genomic_DNA"/>
</dbReference>
<proteinExistence type="predicted"/>
<dbReference type="InterPro" id="IPR050469">
    <property type="entry name" value="Diguanylate_Cyclase"/>
</dbReference>
<evidence type="ECO:0000313" key="4">
    <source>
        <dbReference type="Proteomes" id="UP001526201"/>
    </source>
</evidence>
<dbReference type="NCBIfam" id="TIGR00254">
    <property type="entry name" value="GGDEF"/>
    <property type="match status" value="1"/>
</dbReference>
<dbReference type="Gene3D" id="3.30.70.270">
    <property type="match status" value="1"/>
</dbReference>
<protein>
    <submittedName>
        <fullName evidence="3">GGDEF domain-containing protein</fullName>
    </submittedName>
</protein>
<dbReference type="SMART" id="SM00267">
    <property type="entry name" value="GGDEF"/>
    <property type="match status" value="1"/>
</dbReference>
<feature type="transmembrane region" description="Helical" evidence="1">
    <location>
        <begin position="12"/>
        <end position="30"/>
    </location>
</feature>
<organism evidence="3 4">
    <name type="scientific">Mycolicibacterium komossense</name>
    <dbReference type="NCBI Taxonomy" id="1779"/>
    <lineage>
        <taxon>Bacteria</taxon>
        <taxon>Bacillati</taxon>
        <taxon>Actinomycetota</taxon>
        <taxon>Actinomycetes</taxon>
        <taxon>Mycobacteriales</taxon>
        <taxon>Mycobacteriaceae</taxon>
        <taxon>Mycolicibacterium</taxon>
    </lineage>
</organism>
<evidence type="ECO:0000259" key="2">
    <source>
        <dbReference type="PROSITE" id="PS50887"/>
    </source>
</evidence>
<sequence length="343" mass="37063">MSIEGPHSLTRRFIVIAIYATTIPVSSLIFRTRLDRLWRLRHTDRRHMLPRAFVCYGDIGLGAALFTFTDAEAAMYGAALFAIIGIYAATFASKREVIAHAVFVTLIVTVLAALTWRQGHHDAAGVVARWIVSVLCANSTLGMLHGFTRGVQCALNTQLDNATCDPLTGLLNRRGLALWSEQLLGMSPSLDVGFIVVDLDHFKAINDNHGHETGDAVLCLVGDQLRRVAGATATIARSGGDEFVLLIAGPPDVNVSVANAIRVAVADGVDGQRVTASVGVASLEAAEILRVASTDALGEGLRRADIAMYEAKQAGRNQVRTYTPEHMDVSWPDHEQRMPRSRG</sequence>
<gene>
    <name evidence="3" type="ORF">H7J73_20290</name>
</gene>
<keyword evidence="1" id="KW-0472">Membrane</keyword>
<keyword evidence="1" id="KW-1133">Transmembrane helix</keyword>
<dbReference type="Proteomes" id="UP001526201">
    <property type="component" value="Unassembled WGS sequence"/>
</dbReference>
<dbReference type="Pfam" id="PF00990">
    <property type="entry name" value="GGDEF"/>
    <property type="match status" value="1"/>
</dbReference>
<feature type="transmembrane region" description="Helical" evidence="1">
    <location>
        <begin position="51"/>
        <end position="68"/>
    </location>
</feature>
<feature type="domain" description="GGDEF" evidence="2">
    <location>
        <begin position="190"/>
        <end position="324"/>
    </location>
</feature>
<reference evidence="3 4" key="1">
    <citation type="journal article" date="2022" name="BMC Genomics">
        <title>Comparative genome analysis of mycobacteria focusing on tRNA and non-coding RNA.</title>
        <authorList>
            <person name="Behra P.R.K."/>
            <person name="Pettersson B.M.F."/>
            <person name="Ramesh M."/>
            <person name="Das S."/>
            <person name="Dasgupta S."/>
            <person name="Kirsebom L.A."/>
        </authorList>
    </citation>
    <scope>NUCLEOTIDE SEQUENCE [LARGE SCALE GENOMIC DNA]</scope>
    <source>
        <strain evidence="3 4">DSM 44078</strain>
    </source>
</reference>
<accession>A0ABT3CG11</accession>
<dbReference type="RefSeq" id="WP_264069486.1">
    <property type="nucleotide sequence ID" value="NZ_JACKTY010000033.1"/>
</dbReference>
<comment type="caution">
    <text evidence="3">The sequence shown here is derived from an EMBL/GenBank/DDBJ whole genome shotgun (WGS) entry which is preliminary data.</text>
</comment>
<evidence type="ECO:0000256" key="1">
    <source>
        <dbReference type="SAM" id="Phobius"/>
    </source>
</evidence>
<dbReference type="SUPFAM" id="SSF55073">
    <property type="entry name" value="Nucleotide cyclase"/>
    <property type="match status" value="1"/>
</dbReference>
<dbReference type="PANTHER" id="PTHR45138">
    <property type="entry name" value="REGULATORY COMPONENTS OF SENSORY TRANSDUCTION SYSTEM"/>
    <property type="match status" value="1"/>
</dbReference>
<evidence type="ECO:0000313" key="3">
    <source>
        <dbReference type="EMBL" id="MCV7228356.1"/>
    </source>
</evidence>
<feature type="transmembrane region" description="Helical" evidence="1">
    <location>
        <begin position="74"/>
        <end position="90"/>
    </location>
</feature>
<keyword evidence="1" id="KW-0812">Transmembrane</keyword>
<name>A0ABT3CG11_9MYCO</name>
<feature type="transmembrane region" description="Helical" evidence="1">
    <location>
        <begin position="97"/>
        <end position="116"/>
    </location>
</feature>
<dbReference type="PROSITE" id="PS50887">
    <property type="entry name" value="GGDEF"/>
    <property type="match status" value="1"/>
</dbReference>
<dbReference type="InterPro" id="IPR029787">
    <property type="entry name" value="Nucleotide_cyclase"/>
</dbReference>
<dbReference type="PANTHER" id="PTHR45138:SF9">
    <property type="entry name" value="DIGUANYLATE CYCLASE DGCM-RELATED"/>
    <property type="match status" value="1"/>
</dbReference>
<feature type="transmembrane region" description="Helical" evidence="1">
    <location>
        <begin position="128"/>
        <end position="147"/>
    </location>
</feature>